<evidence type="ECO:0000313" key="3">
    <source>
        <dbReference type="Proteomes" id="UP000199029"/>
    </source>
</evidence>
<evidence type="ECO:0008006" key="4">
    <source>
        <dbReference type="Google" id="ProtNLM"/>
    </source>
</evidence>
<feature type="signal peptide" evidence="1">
    <location>
        <begin position="1"/>
        <end position="23"/>
    </location>
</feature>
<protein>
    <recommendedName>
        <fullName evidence="4">Aspartyl protease</fullName>
    </recommendedName>
</protein>
<sequence length="320" mass="35570">MFPPYRSLLVVLLLAACSPPRKALHAPLVYPWFPFTWYRTTIAGKPFDKVAIMVPVKINDLPGNLVTQFDLGSGTTFLYEDALKNYFASRAQLYAHVDTAQRGTTDAGHVHYATHGLPLAFGGAVVPAPRLMTRQGDPVSPDSLRSPSPKLVGTLGADFLGGKVLVIDYPRRRMCVLDSVDAYWRARTRFVAGRVKDNRFSIPIAVNRRTYWALFDTGASLFPLSTDQATWQHLVRPGAVVDTLAVNSWGEKVPFYGAPMQHDAYLGTVRLPASKAWFTRSQRHLDFNKSERVDALTGNAFFLENTVVLDFAHARFGVVD</sequence>
<dbReference type="Proteomes" id="UP000199029">
    <property type="component" value="Unassembled WGS sequence"/>
</dbReference>
<dbReference type="AlphaFoldDB" id="A0A1I6BQM9"/>
<dbReference type="InterPro" id="IPR021109">
    <property type="entry name" value="Peptidase_aspartic_dom_sf"/>
</dbReference>
<reference evidence="3" key="1">
    <citation type="submission" date="2016-10" db="EMBL/GenBank/DDBJ databases">
        <authorList>
            <person name="Varghese N."/>
            <person name="Submissions S."/>
        </authorList>
    </citation>
    <scope>NUCLEOTIDE SEQUENCE [LARGE SCALE GENOMIC DNA]</scope>
    <source>
        <strain evidence="3">OR362-8,ATCC BAA-1266,JCM 13504</strain>
    </source>
</reference>
<proteinExistence type="predicted"/>
<organism evidence="2 3">
    <name type="scientific">Hymenobacter arizonensis</name>
    <name type="common">Siccationidurans arizonensis</name>
    <dbReference type="NCBI Taxonomy" id="1227077"/>
    <lineage>
        <taxon>Bacteria</taxon>
        <taxon>Pseudomonadati</taxon>
        <taxon>Bacteroidota</taxon>
        <taxon>Cytophagia</taxon>
        <taxon>Cytophagales</taxon>
        <taxon>Hymenobacteraceae</taxon>
        <taxon>Hymenobacter</taxon>
    </lineage>
</organism>
<evidence type="ECO:0000256" key="1">
    <source>
        <dbReference type="SAM" id="SignalP"/>
    </source>
</evidence>
<dbReference type="PROSITE" id="PS51257">
    <property type="entry name" value="PROKAR_LIPOPROTEIN"/>
    <property type="match status" value="1"/>
</dbReference>
<feature type="chain" id="PRO_5011762648" description="Aspartyl protease" evidence="1">
    <location>
        <begin position="24"/>
        <end position="320"/>
    </location>
</feature>
<name>A0A1I6BQM9_HYMAR</name>
<dbReference type="Gene3D" id="2.40.70.10">
    <property type="entry name" value="Acid Proteases"/>
    <property type="match status" value="1"/>
</dbReference>
<dbReference type="EMBL" id="FOXS01000011">
    <property type="protein sequence ID" value="SFQ83235.1"/>
    <property type="molecule type" value="Genomic_DNA"/>
</dbReference>
<keyword evidence="3" id="KW-1185">Reference proteome</keyword>
<gene>
    <name evidence="2" type="ORF">SAMN04515668_4931</name>
</gene>
<evidence type="ECO:0000313" key="2">
    <source>
        <dbReference type="EMBL" id="SFQ83235.1"/>
    </source>
</evidence>
<keyword evidence="1" id="KW-0732">Signal</keyword>
<accession>A0A1I6BQM9</accession>